<feature type="region of interest" description="Disordered" evidence="1">
    <location>
        <begin position="901"/>
        <end position="921"/>
    </location>
</feature>
<evidence type="ECO:0000313" key="6">
    <source>
        <dbReference type="Proteomes" id="UP001430356"/>
    </source>
</evidence>
<feature type="transmembrane region" description="Helical" evidence="2">
    <location>
        <begin position="821"/>
        <end position="847"/>
    </location>
</feature>
<feature type="transmembrane region" description="Helical" evidence="2">
    <location>
        <begin position="1087"/>
        <end position="1116"/>
    </location>
</feature>
<proteinExistence type="predicted"/>
<feature type="transmembrane region" description="Helical" evidence="2">
    <location>
        <begin position="1911"/>
        <end position="1928"/>
    </location>
</feature>
<feature type="transmembrane region" description="Helical" evidence="2">
    <location>
        <begin position="112"/>
        <end position="130"/>
    </location>
</feature>
<evidence type="ECO:0000256" key="2">
    <source>
        <dbReference type="SAM" id="Phobius"/>
    </source>
</evidence>
<keyword evidence="6" id="KW-1185">Reference proteome</keyword>
<feature type="transmembrane region" description="Helical" evidence="2">
    <location>
        <begin position="654"/>
        <end position="674"/>
    </location>
</feature>
<feature type="transmembrane region" description="Helical" evidence="2">
    <location>
        <begin position="1872"/>
        <end position="1891"/>
    </location>
</feature>
<feature type="transmembrane region" description="Helical" evidence="2">
    <location>
        <begin position="391"/>
        <end position="408"/>
    </location>
</feature>
<feature type="domain" description="Piezo non-specific cation channel cap" evidence="3">
    <location>
        <begin position="2168"/>
        <end position="2502"/>
    </location>
</feature>
<dbReference type="GO" id="GO:0042391">
    <property type="term" value="P:regulation of membrane potential"/>
    <property type="evidence" value="ECO:0007669"/>
    <property type="project" value="TreeGrafter"/>
</dbReference>
<feature type="region of interest" description="Disordered" evidence="1">
    <location>
        <begin position="518"/>
        <end position="558"/>
    </location>
</feature>
<feature type="transmembrane region" description="Helical" evidence="2">
    <location>
        <begin position="2402"/>
        <end position="2432"/>
    </location>
</feature>
<feature type="domain" description="Piezo THU9 and anchor" evidence="4">
    <location>
        <begin position="1871"/>
        <end position="2104"/>
    </location>
</feature>
<evidence type="ECO:0008006" key="7">
    <source>
        <dbReference type="Google" id="ProtNLM"/>
    </source>
</evidence>
<feature type="transmembrane region" description="Helical" evidence="2">
    <location>
        <begin position="1330"/>
        <end position="1349"/>
    </location>
</feature>
<feature type="region of interest" description="Disordered" evidence="1">
    <location>
        <begin position="2527"/>
        <end position="2553"/>
    </location>
</feature>
<feature type="transmembrane region" description="Helical" evidence="2">
    <location>
        <begin position="1971"/>
        <end position="1990"/>
    </location>
</feature>
<dbReference type="GO" id="GO:0071260">
    <property type="term" value="P:cellular response to mechanical stimulus"/>
    <property type="evidence" value="ECO:0007669"/>
    <property type="project" value="TreeGrafter"/>
</dbReference>
<reference evidence="5 6" key="1">
    <citation type="journal article" date="2021" name="MBio">
        <title>A New Model Trypanosomatid, Novymonas esmeraldas: Genomic Perception of Its 'Candidatus Pandoraea novymonadis' Endosymbiont.</title>
        <authorList>
            <person name="Zakharova A."/>
            <person name="Saura A."/>
            <person name="Butenko A."/>
            <person name="Podesvova L."/>
            <person name="Warmusova S."/>
            <person name="Kostygov A.Y."/>
            <person name="Nenarokova A."/>
            <person name="Lukes J."/>
            <person name="Opperdoes F.R."/>
            <person name="Yurchenko V."/>
        </authorList>
    </citation>
    <scope>NUCLEOTIDE SEQUENCE [LARGE SCALE GENOMIC DNA]</scope>
    <source>
        <strain evidence="5 6">E262AT.01</strain>
    </source>
</reference>
<evidence type="ECO:0000256" key="1">
    <source>
        <dbReference type="SAM" id="MobiDB-lite"/>
    </source>
</evidence>
<feature type="transmembrane region" description="Helical" evidence="2">
    <location>
        <begin position="187"/>
        <end position="212"/>
    </location>
</feature>
<feature type="transmembrane region" description="Helical" evidence="2">
    <location>
        <begin position="1299"/>
        <end position="1318"/>
    </location>
</feature>
<feature type="transmembrane region" description="Helical" evidence="2">
    <location>
        <begin position="1940"/>
        <end position="1959"/>
    </location>
</feature>
<feature type="compositionally biased region" description="Polar residues" evidence="1">
    <location>
        <begin position="2544"/>
        <end position="2553"/>
    </location>
</feature>
<keyword evidence="2" id="KW-0812">Transmembrane</keyword>
<dbReference type="InterPro" id="IPR031334">
    <property type="entry name" value="Piezo_cap_dom"/>
</dbReference>
<dbReference type="GO" id="GO:0050982">
    <property type="term" value="P:detection of mechanical stimulus"/>
    <property type="evidence" value="ECO:0007669"/>
    <property type="project" value="TreeGrafter"/>
</dbReference>
<name>A0AAW0EXM8_9TRYP</name>
<feature type="compositionally biased region" description="Low complexity" evidence="1">
    <location>
        <begin position="1766"/>
        <end position="1781"/>
    </location>
</feature>
<feature type="transmembrane region" description="Helical" evidence="2">
    <location>
        <begin position="1039"/>
        <end position="1058"/>
    </location>
</feature>
<dbReference type="Proteomes" id="UP001430356">
    <property type="component" value="Unassembled WGS sequence"/>
</dbReference>
<feature type="transmembrane region" description="Helical" evidence="2">
    <location>
        <begin position="1275"/>
        <end position="1293"/>
    </location>
</feature>
<feature type="transmembrane region" description="Helical" evidence="2">
    <location>
        <begin position="963"/>
        <end position="989"/>
    </location>
</feature>
<keyword evidence="2" id="KW-1133">Transmembrane helix</keyword>
<dbReference type="PANTHER" id="PTHR13167:SF25">
    <property type="entry name" value="PIEZO-TYPE MECHANOSENSITIVE ION CHANNEL COMPONENT"/>
    <property type="match status" value="1"/>
</dbReference>
<evidence type="ECO:0000259" key="4">
    <source>
        <dbReference type="Pfam" id="PF24874"/>
    </source>
</evidence>
<evidence type="ECO:0000313" key="5">
    <source>
        <dbReference type="EMBL" id="KAK7197906.1"/>
    </source>
</evidence>
<feature type="compositionally biased region" description="Low complexity" evidence="1">
    <location>
        <begin position="1819"/>
        <end position="1828"/>
    </location>
</feature>
<feature type="transmembrane region" description="Helical" evidence="2">
    <location>
        <begin position="443"/>
        <end position="462"/>
    </location>
</feature>
<dbReference type="Pfam" id="PF12166">
    <property type="entry name" value="Piezo_cap"/>
    <property type="match status" value="1"/>
</dbReference>
<feature type="transmembrane region" description="Helical" evidence="2">
    <location>
        <begin position="680"/>
        <end position="698"/>
    </location>
</feature>
<dbReference type="InterPro" id="IPR056770">
    <property type="entry name" value="Piezo_THU9_anchor"/>
</dbReference>
<accession>A0AAW0EXM8</accession>
<protein>
    <recommendedName>
        <fullName evidence="7">Piezo non-specific cation channel R-Ras-binding domain-containing protein</fullName>
    </recommendedName>
</protein>
<feature type="transmembrane region" description="Helical" evidence="2">
    <location>
        <begin position="79"/>
        <end position="100"/>
    </location>
</feature>
<keyword evidence="2" id="KW-0472">Membrane</keyword>
<dbReference type="Pfam" id="PF24874">
    <property type="entry name" value="Piezo_THU9_anchor"/>
    <property type="match status" value="1"/>
</dbReference>
<dbReference type="InterPro" id="IPR027272">
    <property type="entry name" value="Piezo"/>
</dbReference>
<feature type="compositionally biased region" description="Basic and acidic residues" evidence="1">
    <location>
        <begin position="539"/>
        <end position="552"/>
    </location>
</feature>
<dbReference type="GO" id="GO:0016020">
    <property type="term" value="C:membrane"/>
    <property type="evidence" value="ECO:0007669"/>
    <property type="project" value="InterPro"/>
</dbReference>
<feature type="transmembrane region" description="Helical" evidence="2">
    <location>
        <begin position="36"/>
        <end position="59"/>
    </location>
</feature>
<comment type="caution">
    <text evidence="5">The sequence shown here is derived from an EMBL/GenBank/DDBJ whole genome shotgun (WGS) entry which is preliminary data.</text>
</comment>
<feature type="transmembrane region" description="Helical" evidence="2">
    <location>
        <begin position="628"/>
        <end position="647"/>
    </location>
</feature>
<feature type="transmembrane region" description="Helical" evidence="2">
    <location>
        <begin position="938"/>
        <end position="957"/>
    </location>
</feature>
<feature type="region of interest" description="Disordered" evidence="1">
    <location>
        <begin position="1512"/>
        <end position="1551"/>
    </location>
</feature>
<feature type="transmembrane region" description="Helical" evidence="2">
    <location>
        <begin position="218"/>
        <end position="241"/>
    </location>
</feature>
<feature type="transmembrane region" description="Helical" evidence="2">
    <location>
        <begin position="136"/>
        <end position="156"/>
    </location>
</feature>
<dbReference type="EMBL" id="JAECZO010000124">
    <property type="protein sequence ID" value="KAK7197906.1"/>
    <property type="molecule type" value="Genomic_DNA"/>
</dbReference>
<gene>
    <name evidence="5" type="ORF">NESM_000745000</name>
</gene>
<evidence type="ECO:0000259" key="3">
    <source>
        <dbReference type="Pfam" id="PF12166"/>
    </source>
</evidence>
<dbReference type="PANTHER" id="PTHR13167">
    <property type="entry name" value="PIEZO-TYPE MECHANOSENSITIVE ION CHANNEL COMPONENT"/>
    <property type="match status" value="1"/>
</dbReference>
<organism evidence="5 6">
    <name type="scientific">Novymonas esmeraldas</name>
    <dbReference type="NCBI Taxonomy" id="1808958"/>
    <lineage>
        <taxon>Eukaryota</taxon>
        <taxon>Discoba</taxon>
        <taxon>Euglenozoa</taxon>
        <taxon>Kinetoplastea</taxon>
        <taxon>Metakinetoplastina</taxon>
        <taxon>Trypanosomatida</taxon>
        <taxon>Trypanosomatidae</taxon>
        <taxon>Novymonas</taxon>
    </lineage>
</organism>
<feature type="region of interest" description="Disordered" evidence="1">
    <location>
        <begin position="1766"/>
        <end position="1843"/>
    </location>
</feature>
<feature type="transmembrane region" description="Helical" evidence="2">
    <location>
        <begin position="1136"/>
        <end position="1157"/>
    </location>
</feature>
<dbReference type="GO" id="GO:0005261">
    <property type="term" value="F:monoatomic cation channel activity"/>
    <property type="evidence" value="ECO:0007669"/>
    <property type="project" value="TreeGrafter"/>
</dbReference>
<sequence>MASTSATAFSSPDVLLVVDDAPALLLSRRRAAAMHIGFCVIASVSVVGLRAPAWLLGALVYCCAHRSALVGQRLLPHRLWQVLLACLAASAVCNLAANALSTLLHGTPRVQLVLWGTLWPVWALLGVQQWDSADVVHTVASPALTTLALGAYLLLLHRILAKRILSRASGSGVARDASPLHRIPSHWAATVLAQCRLAASPLLALLSWVTAWAAQPSVLGFCLETLTFVFAATFLCVEWQLRRQPRRAVRRAQWAVRFLSHTFGAVVAAAFIGACAAQNSAFVAVAKVYGDWCRLLGVGPAALDTVEGVRCTLQIVGLVGVVLGATAVDRGMAASEAFMTDGDTAAAPPSSGSATTRLLDVREQRALEVLLAELPTRNAEEQRPRGRHSRAPQVVAILCLAALLAYSVYYPSLVSLAVWLIHLCGCAGGLVQHPTAPSPALRLALVCALAALCGAILVQYVAMTLAGNSRTAAWAPWPPARPASTMDGRAVAAQVAAEHLIALLCGVYISAVGVSGPDDGSTASDEDAAPAAPPPSMVHHREPPSTDAERPPAEPAPVSWLRRQLRDAAADRRRVCALFEVAVGRPPRTVELDAVCAAAQCHPSLSPAIRAGGLTPAEVSQYLTSGPVHTYAVILCMFVLGTSGVALDLLHASCLVLSLAVSVIGGNAVLYRRVRTVPPVWVAVAVGAHLGYSVLFGGSCQPSPSPSPSSVTVGECTDGVPVAWGDCVPYLYAQIVLLWCSRYRPRWLTEWTPIAQCLVFRCRWARVFRVTHQLAGVVVLAWIALLLPRSASITVLILLLFSIALLQRLRWHGLAYVWRRYLVVGYCGVVLLSMLTADFAPVLPWLWRVLGALGCPPGSEGRCAQDLGLPADSVAWLTPLSTPWWLVIVLATTTASPHPLPGSLLSSPDTETDAGATDAAPTAPSALRRGALEWWPQVAADGLAAVLLAALVHTALWRPSVLTALYLVAVGVGAFPCWTLSVGAVHVALQCTYQMWFAPAWLDTLALHGVSLAELIGLWRPTSPADSLAALPSTLSIAAAPLLIGGLQALQLQCAMLARWRSRNRVAGASAPARSWRRLRRTCATHLYVCVLCGLLSLSQTLALGWGVGALLLLVWSTAEVGDGSSLQRRGRRRCLLRLYEAATTALLGLAYALYWLHVKFASWRMLAAYPWLLGGGTGAGAAELGRMCWAAAAACALLRVSSAAPRDDQDARLSPTGGNSSFLLWLRRRGGHTAPLSSMTADGARDFFQEVEDVYGGGETPLASSGTVETMARIVRVVPLLACGSVAVGCAAPSPPCLISVALLLAGLGAAVMHARLQCSFWRWWRPAVAVYALLPLAALLVAIPPIRGEVLTLPRWVGLLVGLSADASHVDAGGLAFTGWHVVLFTLMWVQSCAYNSPDWGAALLRQQEDEGRLSERRHAALQQQLAMHATRSTEEAVRVDREVRAYLEALRTGDHLGSVSPAREERNTSTHWWEQLAAEAEEAARGSVPVSPTPMVPARGAEEVGEVDGADRLDGVPTPPPMSLPSPVSGAEGRGSTATQPPSLPYSPAQTLSSLWWRQRCSRWLQRLGNALSAYTYHPAEYRIRTTDTATVSSLRLLARRALLTAVLAALRRTPLMLFACTLVHALLTGCLWELVGLCYVVQVALGYHPHAPRLVYTAFGIFIGVGVLLKEAVEVWTTVTTVDPSITAVLSWTLLPRTVPSRHNGSGGNGAVWTYAPPSAAVLRYDTLWIDVLTIAVLVLHDRVCIIHGVYVEWRRQQPQELQQQQQPQPHQQQQQQHSVDDAEVWDAEGRETGAPATPRLSPPTMVKTTGATSPGTAPLVAATPPTPPAAPVSPAGLGSGGNRGGVRALLTDYYRNLVAVSGVGEDWYMFYTVADLVGLLVVAVLYSRIAGTDNVTLQDNVQNNLLPGPMAVLLCVNVLQLVLDRMLYVQRCMGLKALSNGVCAVVYCLLYLWWRNAVTVSARTAGNTYFALKVVALVLSVTQVCRGFPVHRRRDAFTTHPGSLVSYCCFMTYRALPFLWELRTLIDWTVLRTSLSLQEYLTLEDAYVYMYLCRERYLAKRHNKERLGDAVPPLLKLGFGVSRLALILLALLGPLLYYSTYNPSTAANRASQLSLQLSFFGAYEFFATTVHDDTATPEGWWTWLARTRPTLGSYGPTTVAAAGQTVQLVELTSCSSSLWMASPQAIRQVLAGLRAAASNTSSAYLLQSLEVSRSVSGGGTTAAAATLSLVDRWPIPQETAQDLVTILEREMSGRQVVTTSADQRTGGSGSGNGTVVAAASLPFFYSPFAFNRASRLDALPANPRFPHRNRHNCTLELNHDRDATLHTLVRYWCLHCTPLFPEGNVPSENVSDAAEWRCLTTGEGCDAFNYEDADGVGGAGDAARVPPAPARDAPVPFYVVVVSDAVVMGISLLKGIGIVAIYTTFVLTLGRLLRSLLANQVGTLLYSNMANPAVLENMVRCIGMAREYGDLRLEHGIYLELVDMLRSPDRLFRVTGPLRCMYVDAGHDDIFRLSHMRRRGSRRRASLEARDGATGDSEVPTTVTSAPR</sequence>
<dbReference type="GO" id="GO:0008381">
    <property type="term" value="F:mechanosensitive monoatomic ion channel activity"/>
    <property type="evidence" value="ECO:0007669"/>
    <property type="project" value="InterPro"/>
</dbReference>
<feature type="transmembrane region" description="Helical" evidence="2">
    <location>
        <begin position="2079"/>
        <end position="2103"/>
    </location>
</feature>